<protein>
    <submittedName>
        <fullName evidence="2">Putative basic tail protein</fullName>
    </submittedName>
</protein>
<dbReference type="AlphaFoldDB" id="A0A0K8RBC8"/>
<feature type="signal peptide" evidence="1">
    <location>
        <begin position="1"/>
        <end position="20"/>
    </location>
</feature>
<evidence type="ECO:0000256" key="1">
    <source>
        <dbReference type="SAM" id="SignalP"/>
    </source>
</evidence>
<reference evidence="2" key="1">
    <citation type="submission" date="2012-12" db="EMBL/GenBank/DDBJ databases">
        <title>Identification and characterization of a phenylalanine ammonia-lyase gene family in Isatis indigotica Fort.</title>
        <authorList>
            <person name="Liu Q."/>
            <person name="Chen J."/>
            <person name="Zhou X."/>
            <person name="Di P."/>
            <person name="Xiao Y."/>
            <person name="Xuan H."/>
            <person name="Zhang L."/>
            <person name="Chen W."/>
        </authorList>
    </citation>
    <scope>NUCLEOTIDE SEQUENCE</scope>
    <source>
        <tissue evidence="2">Salivary gland</tissue>
    </source>
</reference>
<keyword evidence="1" id="KW-0732">Signal</keyword>
<sequence length="157" mass="17585">MLAAKFFGVILACFAGEITCNELKKMGKSVQSCNDNEFHDPGYAHGCKYHCTSGSEGETHIQEKEYRNATVCVVFQENENTKLDRVGICLSGECKGHRERCPDCTESQLEQRWSSLPELAGEFHRCQTLNENAPVGNCLYICKDTHDRRLGKGGNNF</sequence>
<proteinExistence type="evidence at transcript level"/>
<organism evidence="2">
    <name type="scientific">Ixodes ricinus</name>
    <name type="common">Common tick</name>
    <name type="synonym">Acarus ricinus</name>
    <dbReference type="NCBI Taxonomy" id="34613"/>
    <lineage>
        <taxon>Eukaryota</taxon>
        <taxon>Metazoa</taxon>
        <taxon>Ecdysozoa</taxon>
        <taxon>Arthropoda</taxon>
        <taxon>Chelicerata</taxon>
        <taxon>Arachnida</taxon>
        <taxon>Acari</taxon>
        <taxon>Parasitiformes</taxon>
        <taxon>Ixodida</taxon>
        <taxon>Ixodoidea</taxon>
        <taxon>Ixodidae</taxon>
        <taxon>Ixodinae</taxon>
        <taxon>Ixodes</taxon>
    </lineage>
</organism>
<dbReference type="EMBL" id="GADI01006019">
    <property type="protein sequence ID" value="JAA67789.1"/>
    <property type="molecule type" value="mRNA"/>
</dbReference>
<name>A0A0K8RBC8_IXORI</name>
<evidence type="ECO:0000313" key="2">
    <source>
        <dbReference type="EMBL" id="JAA67789.1"/>
    </source>
</evidence>
<accession>A0A0K8RBC8</accession>
<feature type="chain" id="PRO_5005516969" evidence="1">
    <location>
        <begin position="21"/>
        <end position="157"/>
    </location>
</feature>